<keyword evidence="1" id="KW-0106">Calcium</keyword>
<dbReference type="GO" id="GO:0005509">
    <property type="term" value="F:calcium ion binding"/>
    <property type="evidence" value="ECO:0007669"/>
    <property type="project" value="InterPro"/>
</dbReference>
<organism evidence="3 4">
    <name type="scientific">Papilio xuthus</name>
    <name type="common">Asian swallowtail butterfly</name>
    <dbReference type="NCBI Taxonomy" id="66420"/>
    <lineage>
        <taxon>Eukaryota</taxon>
        <taxon>Metazoa</taxon>
        <taxon>Ecdysozoa</taxon>
        <taxon>Arthropoda</taxon>
        <taxon>Hexapoda</taxon>
        <taxon>Insecta</taxon>
        <taxon>Pterygota</taxon>
        <taxon>Neoptera</taxon>
        <taxon>Endopterygota</taxon>
        <taxon>Lepidoptera</taxon>
        <taxon>Glossata</taxon>
        <taxon>Ditrysia</taxon>
        <taxon>Papilionoidea</taxon>
        <taxon>Papilionidae</taxon>
        <taxon>Papilioninae</taxon>
        <taxon>Papilio</taxon>
    </lineage>
</organism>
<name>A0A194Q5K5_PAPXU</name>
<dbReference type="SUPFAM" id="SSF47473">
    <property type="entry name" value="EF-hand"/>
    <property type="match status" value="1"/>
</dbReference>
<feature type="domain" description="EF-hand" evidence="2">
    <location>
        <begin position="34"/>
        <end position="69"/>
    </location>
</feature>
<evidence type="ECO:0000313" key="3">
    <source>
        <dbReference type="EMBL" id="KPJ00828.1"/>
    </source>
</evidence>
<evidence type="ECO:0000259" key="2">
    <source>
        <dbReference type="PROSITE" id="PS50222"/>
    </source>
</evidence>
<dbReference type="PANTHER" id="PTHR37685:SF1">
    <property type="entry name" value="GEO11136P1-RELATED"/>
    <property type="match status" value="1"/>
</dbReference>
<proteinExistence type="predicted"/>
<dbReference type="InterPro" id="IPR002048">
    <property type="entry name" value="EF_hand_dom"/>
</dbReference>
<reference evidence="3 4" key="1">
    <citation type="journal article" date="2015" name="Nat. Commun.">
        <title>Outbred genome sequencing and CRISPR/Cas9 gene editing in butterflies.</title>
        <authorList>
            <person name="Li X."/>
            <person name="Fan D."/>
            <person name="Zhang W."/>
            <person name="Liu G."/>
            <person name="Zhang L."/>
            <person name="Zhao L."/>
            <person name="Fang X."/>
            <person name="Chen L."/>
            <person name="Dong Y."/>
            <person name="Chen Y."/>
            <person name="Ding Y."/>
            <person name="Zhao R."/>
            <person name="Feng M."/>
            <person name="Zhu Y."/>
            <person name="Feng Y."/>
            <person name="Jiang X."/>
            <person name="Zhu D."/>
            <person name="Xiang H."/>
            <person name="Feng X."/>
            <person name="Li S."/>
            <person name="Wang J."/>
            <person name="Zhang G."/>
            <person name="Kronforst M.R."/>
            <person name="Wang W."/>
        </authorList>
    </citation>
    <scope>NUCLEOTIDE SEQUENCE [LARGE SCALE GENOMIC DNA]</scope>
    <source>
        <strain evidence="3">Ya'a_city_454_Px</strain>
        <tissue evidence="3">Whole body</tissue>
    </source>
</reference>
<dbReference type="Pfam" id="PF15868">
    <property type="entry name" value="MBF2"/>
    <property type="match status" value="1"/>
</dbReference>
<dbReference type="SMART" id="SM00054">
    <property type="entry name" value="EFh"/>
    <property type="match status" value="1"/>
</dbReference>
<evidence type="ECO:0000256" key="1">
    <source>
        <dbReference type="ARBA" id="ARBA00022837"/>
    </source>
</evidence>
<keyword evidence="4" id="KW-1185">Reference proteome</keyword>
<dbReference type="STRING" id="66420.A0A194Q5K5"/>
<gene>
    <name evidence="3" type="ORF">RR46_07667</name>
</gene>
<protein>
    <submittedName>
        <fullName evidence="3">Calbindin-32</fullName>
    </submittedName>
</protein>
<dbReference type="InterPro" id="IPR031734">
    <property type="entry name" value="MBF2"/>
</dbReference>
<dbReference type="Gene3D" id="1.10.238.10">
    <property type="entry name" value="EF-hand"/>
    <property type="match status" value="1"/>
</dbReference>
<evidence type="ECO:0000313" key="4">
    <source>
        <dbReference type="Proteomes" id="UP000053268"/>
    </source>
</evidence>
<sequence length="200" mass="22323">MSFDSTSSKKVNFDRANNFMRQFRDPDSRELKKLSANQFMEVWSHYDRDGNGYIEGTELDGFLKEFVSSANFIDVSPDMKLVLLLTVLAVVASGFTNSASLDYSSSRANLYLGYIGAGDRLLASSTVQKRAIANTIQSQDVAYYGNVTTRISAIRAVEIGMSQRARPRLISGGIGWRNATVRLETIRGGGFNYRVEFWGR</sequence>
<dbReference type="PROSITE" id="PS00018">
    <property type="entry name" value="EF_HAND_1"/>
    <property type="match status" value="1"/>
</dbReference>
<dbReference type="AlphaFoldDB" id="A0A194Q5K5"/>
<dbReference type="Proteomes" id="UP000053268">
    <property type="component" value="Unassembled WGS sequence"/>
</dbReference>
<dbReference type="PROSITE" id="PS50222">
    <property type="entry name" value="EF_HAND_2"/>
    <property type="match status" value="1"/>
</dbReference>
<accession>A0A194Q5K5</accession>
<dbReference type="PANTHER" id="PTHR37685">
    <property type="entry name" value="GEO11136P1-RELATED"/>
    <property type="match status" value="1"/>
</dbReference>
<dbReference type="InterPro" id="IPR011992">
    <property type="entry name" value="EF-hand-dom_pair"/>
</dbReference>
<dbReference type="EMBL" id="KQ459460">
    <property type="protein sequence ID" value="KPJ00828.1"/>
    <property type="molecule type" value="Genomic_DNA"/>
</dbReference>
<dbReference type="InterPro" id="IPR018247">
    <property type="entry name" value="EF_Hand_1_Ca_BS"/>
</dbReference>